<reference evidence="1 2" key="1">
    <citation type="submission" date="2020-04" db="EMBL/GenBank/DDBJ databases">
        <title>Description of novel Gluconacetobacter.</title>
        <authorList>
            <person name="Sombolestani A."/>
        </authorList>
    </citation>
    <scope>NUCLEOTIDE SEQUENCE [LARGE SCALE GENOMIC DNA]</scope>
    <source>
        <strain evidence="1 2">LMG 27724</strain>
    </source>
</reference>
<gene>
    <name evidence="1" type="ORF">HLH35_06790</name>
</gene>
<dbReference type="AlphaFoldDB" id="A0A7W4IZS9"/>
<dbReference type="RefSeq" id="WP_182978415.1">
    <property type="nucleotide sequence ID" value="NZ_BAABGB010000013.1"/>
</dbReference>
<evidence type="ECO:0000313" key="2">
    <source>
        <dbReference type="Proteomes" id="UP000577891"/>
    </source>
</evidence>
<keyword evidence="2" id="KW-1185">Reference proteome</keyword>
<proteinExistence type="predicted"/>
<name>A0A7W4IZS9_9PROT</name>
<dbReference type="Proteomes" id="UP000577891">
    <property type="component" value="Unassembled WGS sequence"/>
</dbReference>
<accession>A0A7W4IZS9</accession>
<sequence>MAVQQVAFAAQSYQAHSVALDAQRCVNFYAEYAPKDAKTPVPVWGCPGMVAFARCGAGPVWGMCLMGGALYVVSGQALYRVDADGSSVELGATWVTGPVSMDTNGTDLVWVDGESGWSYSVAGGVQQITDENFQPADSVVYFDTYFVFNRAGTQEFFLSPQEAVTPFDGTMFASKEATADPLLAIVNSHEQLYLFGAARTEVWYDAGSAAPSFPFQRFDGAFIQRGIAGPHAHCLEDNTLFFLGDDGMFYRLSGYQPQRVSTHAIEGAWQAYVTRADARCFSYTLEGHKFVTLLFPSAAATWVYDVATGLWHERESWTGSGADSSIGRWRANCAIMAHGRVLVGDCLSGVVGVLNPLVYTELGATMRGLLAAPPVQGLRGRVFMRRFELDVETGIGLPGVPAVRNVTYQPQGVELTTPTALTRATAPEGMAVGMASLLVSLWVDLPDDGAPRGLVLGSGEATGSRPGFFIGVANDDTLAGAQIVVRATDMQGGEIVSASYDFSGWGAGWVNLLLSLSPGERQVQLYAGGAALVPASVVWSSAAPVGNVAGQGWRVAPWNGVVEGAGLLAAPQFGGHTAGSTAVYNGWANTSCMPDRSGNMISLGSGAVNAVSPSGAVVWTLVKADVQADILTMAPGLDMLNFRLNAASVLLLGQYLVVGVDDGAVWEGIALYQANGGAAPVFLGFVYNAIGGPGPIYGANQCFLAGSQTIDDPILSYQVDYPAVPRVVLVFPSIAQIISGAARSGGLNGLYPQLGSAVAWAACRVPVIKCAYPAQLGTHLLLQSGYNGNVGFFLPDGQGGTNHYLYFSRGDMAANAVEGGNANPELQAVIGPAWPHGAMVRIAMGVVSYDALAAQFAGNTLTGLNGTLPMYTIDNENWIDAAGAVQIPFADEYAFIADGQKGGTDVYGGQPGLTPIGGSGDWLVSFLLVGLSDSAANRGNASMWDTVRVFRYSAGRATQIGAPVSGEAYAATDWAGYTIGPWSDGNAVAYVSGPVVTICGNMKQTAVGTYPVPAGTQYQTRFGSLAFATARIADLFVAAPEDFVDLSVAANRALFLSDADGARYLASDGSAPLGGAPPVFLTVAAGAPVAAFADNGGVGGGFAVTGGIVPAGSNPAGSAFVESVDDAGDDPPGVDPRIMLDWSDDGARTWSALRLWRSMGRQGAYRTRLRWQKLGQARQRVLRLQVTDPVRRNLIGFYLDTETGME</sequence>
<dbReference type="EMBL" id="JABEQE010000004">
    <property type="protein sequence ID" value="MBB2171827.1"/>
    <property type="molecule type" value="Genomic_DNA"/>
</dbReference>
<evidence type="ECO:0000313" key="1">
    <source>
        <dbReference type="EMBL" id="MBB2171827.1"/>
    </source>
</evidence>
<protein>
    <submittedName>
        <fullName evidence="1">Uncharacterized protein</fullName>
    </submittedName>
</protein>
<organism evidence="1 2">
    <name type="scientific">Gluconacetobacter asukensis</name>
    <dbReference type="NCBI Taxonomy" id="1017181"/>
    <lineage>
        <taxon>Bacteria</taxon>
        <taxon>Pseudomonadati</taxon>
        <taxon>Pseudomonadota</taxon>
        <taxon>Alphaproteobacteria</taxon>
        <taxon>Acetobacterales</taxon>
        <taxon>Acetobacteraceae</taxon>
        <taxon>Gluconacetobacter</taxon>
    </lineage>
</organism>
<comment type="caution">
    <text evidence="1">The sequence shown here is derived from an EMBL/GenBank/DDBJ whole genome shotgun (WGS) entry which is preliminary data.</text>
</comment>